<name>A0A382QIY4_9ZZZZ</name>
<sequence length="136" mass="14768">MDTNLSLKDLTGQMIITGFGGASLDSELEELIVNSRIGGLILFERNFENPEQLIRLIDDLQSLAMLCPASVPLFISVDQEGGRVARLKGPFSNFPQPSCLGQAQSESLARRFGLALGREMQAVGINMVYAPVLDVN</sequence>
<dbReference type="SUPFAM" id="SSF51445">
    <property type="entry name" value="(Trans)glycosidases"/>
    <property type="match status" value="1"/>
</dbReference>
<accession>A0A382QIY4</accession>
<reference evidence="7" key="1">
    <citation type="submission" date="2018-05" db="EMBL/GenBank/DDBJ databases">
        <authorList>
            <person name="Lanie J.A."/>
            <person name="Ng W.-L."/>
            <person name="Kazmierczak K.M."/>
            <person name="Andrzejewski T.M."/>
            <person name="Davidsen T.M."/>
            <person name="Wayne K.J."/>
            <person name="Tettelin H."/>
            <person name="Glass J.I."/>
            <person name="Rusch D."/>
            <person name="Podicherti R."/>
            <person name="Tsui H.-C.T."/>
            <person name="Winkler M.E."/>
        </authorList>
    </citation>
    <scope>NUCLEOTIDE SEQUENCE</scope>
</reference>
<dbReference type="EC" id="3.2.1.52" evidence="3"/>
<protein>
    <recommendedName>
        <fullName evidence="3">beta-N-acetylhexosaminidase</fullName>
        <ecNumber evidence="3">3.2.1.52</ecNumber>
    </recommendedName>
</protein>
<evidence type="ECO:0000256" key="1">
    <source>
        <dbReference type="ARBA" id="ARBA00001231"/>
    </source>
</evidence>
<dbReference type="InterPro" id="IPR036962">
    <property type="entry name" value="Glyco_hydro_3_N_sf"/>
</dbReference>
<evidence type="ECO:0000256" key="4">
    <source>
        <dbReference type="ARBA" id="ARBA00022801"/>
    </source>
</evidence>
<dbReference type="GO" id="GO:0009254">
    <property type="term" value="P:peptidoglycan turnover"/>
    <property type="evidence" value="ECO:0007669"/>
    <property type="project" value="TreeGrafter"/>
</dbReference>
<dbReference type="Pfam" id="PF00933">
    <property type="entry name" value="Glyco_hydro_3"/>
    <property type="match status" value="1"/>
</dbReference>
<gene>
    <name evidence="7" type="ORF">METZ01_LOCUS337772</name>
</gene>
<keyword evidence="5" id="KW-0326">Glycosidase</keyword>
<keyword evidence="4" id="KW-0378">Hydrolase</keyword>
<evidence type="ECO:0000256" key="2">
    <source>
        <dbReference type="ARBA" id="ARBA00005336"/>
    </source>
</evidence>
<dbReference type="AlphaFoldDB" id="A0A382QIY4"/>
<feature type="non-terminal residue" evidence="7">
    <location>
        <position position="136"/>
    </location>
</feature>
<evidence type="ECO:0000259" key="6">
    <source>
        <dbReference type="Pfam" id="PF00933"/>
    </source>
</evidence>
<dbReference type="Gene3D" id="3.20.20.300">
    <property type="entry name" value="Glycoside hydrolase, family 3, N-terminal domain"/>
    <property type="match status" value="1"/>
</dbReference>
<evidence type="ECO:0000256" key="3">
    <source>
        <dbReference type="ARBA" id="ARBA00012663"/>
    </source>
</evidence>
<dbReference type="InterPro" id="IPR017853">
    <property type="entry name" value="GH"/>
</dbReference>
<comment type="catalytic activity">
    <reaction evidence="1">
        <text>Hydrolysis of terminal non-reducing N-acetyl-D-hexosamine residues in N-acetyl-beta-D-hexosaminides.</text>
        <dbReference type="EC" id="3.2.1.52"/>
    </reaction>
</comment>
<dbReference type="InterPro" id="IPR001764">
    <property type="entry name" value="Glyco_hydro_3_N"/>
</dbReference>
<proteinExistence type="inferred from homology"/>
<dbReference type="EMBL" id="UINC01114542">
    <property type="protein sequence ID" value="SVC84918.1"/>
    <property type="molecule type" value="Genomic_DNA"/>
</dbReference>
<feature type="domain" description="Glycoside hydrolase family 3 N-terminal" evidence="6">
    <location>
        <begin position="12"/>
        <end position="136"/>
    </location>
</feature>
<dbReference type="GO" id="GO:0004563">
    <property type="term" value="F:beta-N-acetylhexosaminidase activity"/>
    <property type="evidence" value="ECO:0007669"/>
    <property type="project" value="UniProtKB-EC"/>
</dbReference>
<dbReference type="PANTHER" id="PTHR30480">
    <property type="entry name" value="BETA-HEXOSAMINIDASE-RELATED"/>
    <property type="match status" value="1"/>
</dbReference>
<evidence type="ECO:0000256" key="5">
    <source>
        <dbReference type="ARBA" id="ARBA00023295"/>
    </source>
</evidence>
<comment type="similarity">
    <text evidence="2">Belongs to the glycosyl hydrolase 3 family.</text>
</comment>
<organism evidence="7">
    <name type="scientific">marine metagenome</name>
    <dbReference type="NCBI Taxonomy" id="408172"/>
    <lineage>
        <taxon>unclassified sequences</taxon>
        <taxon>metagenomes</taxon>
        <taxon>ecological metagenomes</taxon>
    </lineage>
</organism>
<dbReference type="InterPro" id="IPR050226">
    <property type="entry name" value="NagZ_Beta-hexosaminidase"/>
</dbReference>
<dbReference type="GO" id="GO:0005975">
    <property type="term" value="P:carbohydrate metabolic process"/>
    <property type="evidence" value="ECO:0007669"/>
    <property type="project" value="InterPro"/>
</dbReference>
<dbReference type="PANTHER" id="PTHR30480:SF13">
    <property type="entry name" value="BETA-HEXOSAMINIDASE"/>
    <property type="match status" value="1"/>
</dbReference>
<evidence type="ECO:0000313" key="7">
    <source>
        <dbReference type="EMBL" id="SVC84918.1"/>
    </source>
</evidence>